<dbReference type="AlphaFoldDB" id="A0A3D8IDZ1"/>
<gene>
    <name evidence="1" type="ORF">CQA43_03695</name>
</gene>
<reference evidence="1 2" key="1">
    <citation type="submission" date="2018-04" db="EMBL/GenBank/DDBJ databases">
        <title>Novel Campyloabacter and Helicobacter Species and Strains.</title>
        <authorList>
            <person name="Mannion A.J."/>
            <person name="Shen Z."/>
            <person name="Fox J.G."/>
        </authorList>
    </citation>
    <scope>NUCLEOTIDE SEQUENCE [LARGE SCALE GENOMIC DNA]</scope>
    <source>
        <strain evidence="1 2">MIT 99-5101</strain>
    </source>
</reference>
<dbReference type="GeneID" id="82535385"/>
<proteinExistence type="predicted"/>
<evidence type="ECO:0000313" key="1">
    <source>
        <dbReference type="EMBL" id="RDU63245.1"/>
    </source>
</evidence>
<accession>A0A3D8IDZ1</accession>
<evidence type="ECO:0000313" key="2">
    <source>
        <dbReference type="Proteomes" id="UP000256650"/>
    </source>
</evidence>
<comment type="caution">
    <text evidence="1">The sequence shown here is derived from an EMBL/GenBank/DDBJ whole genome shotgun (WGS) entry which is preliminary data.</text>
</comment>
<dbReference type="Proteomes" id="UP000256650">
    <property type="component" value="Unassembled WGS sequence"/>
</dbReference>
<dbReference type="EMBL" id="NXLS01000003">
    <property type="protein sequence ID" value="RDU63245.1"/>
    <property type="molecule type" value="Genomic_DNA"/>
</dbReference>
<dbReference type="OrthoDB" id="9815673at2"/>
<dbReference type="Gene3D" id="3.40.50.11380">
    <property type="match status" value="1"/>
</dbReference>
<protein>
    <submittedName>
        <fullName evidence="1">Uncharacterized protein</fullName>
    </submittedName>
</protein>
<keyword evidence="2" id="KW-1185">Reference proteome</keyword>
<dbReference type="Gene3D" id="3.40.50.2000">
    <property type="entry name" value="Glycogen Phosphorylase B"/>
    <property type="match status" value="1"/>
</dbReference>
<dbReference type="SUPFAM" id="SSF53756">
    <property type="entry name" value="UDP-Glycosyltransferase/glycogen phosphorylase"/>
    <property type="match status" value="1"/>
</dbReference>
<name>A0A3D8IDZ1_9HELI</name>
<dbReference type="RefSeq" id="WP_115551275.1">
    <property type="nucleotide sequence ID" value="NZ_CAQJPM010000139.1"/>
</dbReference>
<organism evidence="1 2">
    <name type="scientific">Helicobacter ganmani</name>
    <dbReference type="NCBI Taxonomy" id="60246"/>
    <lineage>
        <taxon>Bacteria</taxon>
        <taxon>Pseudomonadati</taxon>
        <taxon>Campylobacterota</taxon>
        <taxon>Epsilonproteobacteria</taxon>
        <taxon>Campylobacterales</taxon>
        <taxon>Helicobacteraceae</taxon>
        <taxon>Helicobacter</taxon>
    </lineage>
</organism>
<sequence>MQPTQLIGQEILTKLKAASYKTALDEVILLIRSLGKQGQEELESATRLEIIALLRQKALDLIYHKGDIPDYNLLWCFGIFGGCGADYEIPQDARFDSFIDLVSYVKSTESDYERLVFINCISVAMLLRGDREEAIKFFLRHIIYLDLVEQYMEGLNVFVLDFCFYYQLPIEWILKIQKEALEEEYFWQISDRKKKTIFLWSMHIFWNVKHYFNDLKWRENFPVWLSVLKRLLEQGNLDLAMYVEFYIYHKFGNSAQTQEDWQEYNDKVVKLVEPYFVEYGKTLPQCKKAVDRSAGRKIKIGILKDRIVANSPYKVEYSLIKALLSEEEFASQYEIVVYSMAYIQKSIDDIPTMQSLVEIGASVVSPAFGLVQEYSYYVPHLQKAMTLRNRILADEIDILISTGTIDGSDFLFATRSAPKQIFWSHGNGRYDISGIDERISHCAVGEKYKFDLIAVPMDRDRFYNPPRAPEAIAAEKAKYPIGEDTIVLGVIGRLVKVDSDAYLGAIAEVMQKHKNTIFIAAGAGNIPVIREKVEKLGISERFFMPGFVDPHIYGHIIDIFCDTFPMQQGESRTEFTYKFRGVSCMALLSITKQELHNIRLQSIEVCKQNFFLAENSPLSFKEFEKYFWLADNTWYSNALECIENLNNIISIFNDAEKREKFISFFRVHYGLYHKMEQNDFMKLILEVLAV</sequence>